<gene>
    <name evidence="1" type="ORF">GCM10007147_29930</name>
</gene>
<evidence type="ECO:0000313" key="2">
    <source>
        <dbReference type="Proteomes" id="UP000654947"/>
    </source>
</evidence>
<evidence type="ECO:0008006" key="3">
    <source>
        <dbReference type="Google" id="ProtNLM"/>
    </source>
</evidence>
<dbReference type="Proteomes" id="UP000654947">
    <property type="component" value="Unassembled WGS sequence"/>
</dbReference>
<dbReference type="EMBL" id="BMXL01000016">
    <property type="protein sequence ID" value="GHD29302.1"/>
    <property type="molecule type" value="Genomic_DNA"/>
</dbReference>
<comment type="caution">
    <text evidence="1">The sequence shown here is derived from an EMBL/GenBank/DDBJ whole genome shotgun (WGS) entry which is preliminary data.</text>
</comment>
<accession>A0A918XG37</accession>
<dbReference type="Gene3D" id="3.30.110.40">
    <property type="entry name" value="TusA-like domain"/>
    <property type="match status" value="1"/>
</dbReference>
<dbReference type="InterPro" id="IPR036868">
    <property type="entry name" value="TusA-like_sf"/>
</dbReference>
<dbReference type="SUPFAM" id="SSF64307">
    <property type="entry name" value="SirA-like"/>
    <property type="match status" value="1"/>
</dbReference>
<name>A0A918XG37_9ACTN</name>
<organism evidence="1 2">
    <name type="scientific">Nocardiopsis kunsanensis</name>
    <dbReference type="NCBI Taxonomy" id="141693"/>
    <lineage>
        <taxon>Bacteria</taxon>
        <taxon>Bacillati</taxon>
        <taxon>Actinomycetota</taxon>
        <taxon>Actinomycetes</taxon>
        <taxon>Streptosporangiales</taxon>
        <taxon>Nocardiopsidaceae</taxon>
        <taxon>Nocardiopsis</taxon>
    </lineage>
</organism>
<sequence length="94" mass="9970">MSEEPAAPVVVDGEDRSCVQLLLELRGHVRDLPHGTQVHLIAADPAAPLDLAAWCHMTGHVYLGRLGGHDRPTYGIGVAGAARETSTASPWRPA</sequence>
<evidence type="ECO:0000313" key="1">
    <source>
        <dbReference type="EMBL" id="GHD29302.1"/>
    </source>
</evidence>
<keyword evidence="2" id="KW-1185">Reference proteome</keyword>
<proteinExistence type="predicted"/>
<protein>
    <recommendedName>
        <fullName evidence="3">Sulfurtransferase TusA family protein</fullName>
    </recommendedName>
</protein>
<dbReference type="AlphaFoldDB" id="A0A918XG37"/>
<dbReference type="RefSeq" id="WP_017578226.1">
    <property type="nucleotide sequence ID" value="NZ_BMXL01000016.1"/>
</dbReference>
<reference evidence="1 2" key="1">
    <citation type="journal article" date="2014" name="Int. J. Syst. Evol. Microbiol.">
        <title>Complete genome sequence of Corynebacterium casei LMG S-19264T (=DSM 44701T), isolated from a smear-ripened cheese.</title>
        <authorList>
            <consortium name="US DOE Joint Genome Institute (JGI-PGF)"/>
            <person name="Walter F."/>
            <person name="Albersmeier A."/>
            <person name="Kalinowski J."/>
            <person name="Ruckert C."/>
        </authorList>
    </citation>
    <scope>NUCLEOTIDE SEQUENCE [LARGE SCALE GENOMIC DNA]</scope>
    <source>
        <strain evidence="1 2">KCTC 19473</strain>
    </source>
</reference>